<evidence type="ECO:0000256" key="1">
    <source>
        <dbReference type="SAM" id="MobiDB-lite"/>
    </source>
</evidence>
<gene>
    <name evidence="4" type="ORF">FHP25_16630</name>
</gene>
<dbReference type="RefSeq" id="WP_147848076.1">
    <property type="nucleotide sequence ID" value="NZ_VDUZ01000018.1"/>
</dbReference>
<feature type="compositionally biased region" description="Polar residues" evidence="1">
    <location>
        <begin position="155"/>
        <end position="164"/>
    </location>
</feature>
<dbReference type="GO" id="GO:0016405">
    <property type="term" value="F:CoA-ligase activity"/>
    <property type="evidence" value="ECO:0007669"/>
    <property type="project" value="TreeGrafter"/>
</dbReference>
<evidence type="ECO:0000313" key="5">
    <source>
        <dbReference type="Proteomes" id="UP000321638"/>
    </source>
</evidence>
<dbReference type="InterPro" id="IPR020845">
    <property type="entry name" value="AMP-binding_CS"/>
</dbReference>
<dbReference type="InterPro" id="IPR045851">
    <property type="entry name" value="AMP-bd_C_sf"/>
</dbReference>
<reference evidence="4 5" key="1">
    <citation type="submission" date="2019-06" db="EMBL/GenBank/DDBJ databases">
        <title>New taxonomy in bacterial strain CC-CFT640, isolated from vineyard.</title>
        <authorList>
            <person name="Lin S.-Y."/>
            <person name="Tsai C.-F."/>
            <person name="Young C.-C."/>
        </authorList>
    </citation>
    <scope>NUCLEOTIDE SEQUENCE [LARGE SCALE GENOMIC DNA]</scope>
    <source>
        <strain evidence="4 5">CC-CFT640</strain>
    </source>
</reference>
<dbReference type="Pfam" id="PF13193">
    <property type="entry name" value="AMP-binding_C"/>
    <property type="match status" value="1"/>
</dbReference>
<keyword evidence="5" id="KW-1185">Reference proteome</keyword>
<dbReference type="InterPro" id="IPR000873">
    <property type="entry name" value="AMP-dep_synth/lig_dom"/>
</dbReference>
<proteinExistence type="predicted"/>
<feature type="region of interest" description="Disordered" evidence="1">
    <location>
        <begin position="155"/>
        <end position="174"/>
    </location>
</feature>
<feature type="domain" description="AMP-dependent synthetase/ligase" evidence="2">
    <location>
        <begin position="17"/>
        <end position="358"/>
    </location>
</feature>
<organism evidence="4 5">
    <name type="scientific">Vineibacter terrae</name>
    <dbReference type="NCBI Taxonomy" id="2586908"/>
    <lineage>
        <taxon>Bacteria</taxon>
        <taxon>Pseudomonadati</taxon>
        <taxon>Pseudomonadota</taxon>
        <taxon>Alphaproteobacteria</taxon>
        <taxon>Hyphomicrobiales</taxon>
        <taxon>Vineibacter</taxon>
    </lineage>
</organism>
<dbReference type="InterPro" id="IPR025110">
    <property type="entry name" value="AMP-bd_C"/>
</dbReference>
<feature type="domain" description="AMP-binding enzyme C-terminal" evidence="3">
    <location>
        <begin position="418"/>
        <end position="493"/>
    </location>
</feature>
<sequence length="511" mass="55865">MDGHILSGTRELKQATMLERGARAASGFASLGIGEDGAVAMVLRNDFAFFEAAIGASLVGAYAVPVNWHFKADEAGYIVRDCGAKAVVVHADLLPQIKDGIPADVSIFVVPTPPEVRDAYGIDAAACAVPPGATAWDDWVARQPVWTEPPRATRSNMIYTSGTTGRPKGVRREPAGPELQAVATERLAYVFGVRPGTGVRTVVTGPIYHSAPNAYALAAARDGELVVLQPRFDSEELLRLIEQHRITHLHMVPTMFVRLLKLPPEVRRKYDLSSLQFVVHAAAPCPPDVKRQMIEWWGPVINEYYGGTETGAVVFHSSEEALKKPGTVGRPVPGGTVKIFDVAGKELGPGEIGEVYLKLDGFPDFTYNRMDDKRREVDRQGLVTCGDVGYVDEDGYLFLCDRVRDMVISGGVNIYPAEIEAVLIGMPGVQDCAVFGIPDDEYGESLAAYVEPQEGAELTTDAVRTFLRERTAGYKVPKLIKFEHGLPREDSGKIFKRKLRAPYWEKAGRQI</sequence>
<accession>A0A5C8PKI0</accession>
<dbReference type="Proteomes" id="UP000321638">
    <property type="component" value="Unassembled WGS sequence"/>
</dbReference>
<dbReference type="SUPFAM" id="SSF56801">
    <property type="entry name" value="Acetyl-CoA synthetase-like"/>
    <property type="match status" value="1"/>
</dbReference>
<dbReference type="PANTHER" id="PTHR24096">
    <property type="entry name" value="LONG-CHAIN-FATTY-ACID--COA LIGASE"/>
    <property type="match status" value="1"/>
</dbReference>
<evidence type="ECO:0000313" key="4">
    <source>
        <dbReference type="EMBL" id="TXL74398.1"/>
    </source>
</evidence>
<dbReference type="AlphaFoldDB" id="A0A5C8PKI0"/>
<dbReference type="PROSITE" id="PS00455">
    <property type="entry name" value="AMP_BINDING"/>
    <property type="match status" value="1"/>
</dbReference>
<dbReference type="Gene3D" id="3.30.300.30">
    <property type="match status" value="1"/>
</dbReference>
<name>A0A5C8PKI0_9HYPH</name>
<dbReference type="NCBIfam" id="NF009071">
    <property type="entry name" value="PRK12406.1"/>
    <property type="match status" value="1"/>
</dbReference>
<dbReference type="EMBL" id="VDUZ01000018">
    <property type="protein sequence ID" value="TXL74398.1"/>
    <property type="molecule type" value="Genomic_DNA"/>
</dbReference>
<dbReference type="Gene3D" id="3.40.50.12780">
    <property type="entry name" value="N-terminal domain of ligase-like"/>
    <property type="match status" value="1"/>
</dbReference>
<evidence type="ECO:0000259" key="2">
    <source>
        <dbReference type="Pfam" id="PF00501"/>
    </source>
</evidence>
<comment type="caution">
    <text evidence="4">The sequence shown here is derived from an EMBL/GenBank/DDBJ whole genome shotgun (WGS) entry which is preliminary data.</text>
</comment>
<dbReference type="Pfam" id="PF00501">
    <property type="entry name" value="AMP-binding"/>
    <property type="match status" value="1"/>
</dbReference>
<dbReference type="InterPro" id="IPR042099">
    <property type="entry name" value="ANL_N_sf"/>
</dbReference>
<protein>
    <submittedName>
        <fullName evidence="4">AMP-binding protein</fullName>
    </submittedName>
</protein>
<dbReference type="OrthoDB" id="9803968at2"/>
<dbReference type="PANTHER" id="PTHR24096:SF323">
    <property type="entry name" value="BLR3536 PROTEIN"/>
    <property type="match status" value="1"/>
</dbReference>
<evidence type="ECO:0000259" key="3">
    <source>
        <dbReference type="Pfam" id="PF13193"/>
    </source>
</evidence>